<evidence type="ECO:0000313" key="3">
    <source>
        <dbReference type="Proteomes" id="UP001498398"/>
    </source>
</evidence>
<proteinExistence type="predicted"/>
<feature type="compositionally biased region" description="Basic and acidic residues" evidence="1">
    <location>
        <begin position="491"/>
        <end position="507"/>
    </location>
</feature>
<evidence type="ECO:0000313" key="2">
    <source>
        <dbReference type="EMBL" id="KAK7471172.1"/>
    </source>
</evidence>
<evidence type="ECO:0000256" key="1">
    <source>
        <dbReference type="SAM" id="MobiDB-lite"/>
    </source>
</evidence>
<comment type="caution">
    <text evidence="2">The sequence shown here is derived from an EMBL/GenBank/DDBJ whole genome shotgun (WGS) entry which is preliminary data.</text>
</comment>
<keyword evidence="3" id="KW-1185">Reference proteome</keyword>
<sequence>MNVLSRLPIVWIEACKSQVLAKGFPFPRCSLQDLQQEELEKFTRRAFHLAQRWLQTGGALCPRKETKFVVSPSAPISDIRFIEGFEERFLLTVSKGIWSVLTIWDISFALGGITKKKVLDTSPRKCCEWSPKGGLFTGLALNSDLQSDAKLAVSIAMDSGHQVQLMNISIDGQLIPICSIDIAMKPMTLEGDLLALSDDHAQTTIYNWKTGDYAVLKHLQDQEGVWKQDHCIQVIFAHSSVLVVRARSIHLFPEPVLKPAKDDATVYLPIARHSFGWIDGVSVVPPSSIRSEVRVMSDVLSDCALLNDTQPASDIFTAIGGSNTLSEGLPPPLTILVRSQSDNPWTSDEHSLDLYALMPNPDTSRDVTQSDPPFLDNLASPVAADTPVPTLSDTLPEPRRAPYLFPPLLTSRISSIRGSLRCTDVVLGPCRTAIWIRPHDRSLAGLMGGLQNGEQYQLPSYLFEQTERSQEGLVCAVFPGPLCQSHMRKSGAHESSRGTENTSRHSKAEGDVRMMWMNELNNWTTLDYYEAMGRIALGSGDGYVTLLEL</sequence>
<dbReference type="EMBL" id="JBANRG010000002">
    <property type="protein sequence ID" value="KAK7471172.1"/>
    <property type="molecule type" value="Genomic_DNA"/>
</dbReference>
<name>A0ABR1K3Q6_9AGAR</name>
<feature type="region of interest" description="Disordered" evidence="1">
    <location>
        <begin position="487"/>
        <end position="507"/>
    </location>
</feature>
<accession>A0ABR1K3Q6</accession>
<protein>
    <submittedName>
        <fullName evidence="2">Uncharacterized protein</fullName>
    </submittedName>
</protein>
<dbReference type="Proteomes" id="UP001498398">
    <property type="component" value="Unassembled WGS sequence"/>
</dbReference>
<organism evidence="2 3">
    <name type="scientific">Marasmiellus scandens</name>
    <dbReference type="NCBI Taxonomy" id="2682957"/>
    <lineage>
        <taxon>Eukaryota</taxon>
        <taxon>Fungi</taxon>
        <taxon>Dikarya</taxon>
        <taxon>Basidiomycota</taxon>
        <taxon>Agaricomycotina</taxon>
        <taxon>Agaricomycetes</taxon>
        <taxon>Agaricomycetidae</taxon>
        <taxon>Agaricales</taxon>
        <taxon>Marasmiineae</taxon>
        <taxon>Omphalotaceae</taxon>
        <taxon>Marasmiellus</taxon>
    </lineage>
</organism>
<gene>
    <name evidence="2" type="ORF">VKT23_002582</name>
</gene>
<reference evidence="2 3" key="1">
    <citation type="submission" date="2024-01" db="EMBL/GenBank/DDBJ databases">
        <title>A draft genome for the cacao thread blight pathogen Marasmiellus scandens.</title>
        <authorList>
            <person name="Baruah I.K."/>
            <person name="Leung J."/>
            <person name="Bukari Y."/>
            <person name="Amoako-Attah I."/>
            <person name="Meinhardt L.W."/>
            <person name="Bailey B.A."/>
            <person name="Cohen S.P."/>
        </authorList>
    </citation>
    <scope>NUCLEOTIDE SEQUENCE [LARGE SCALE GENOMIC DNA]</scope>
    <source>
        <strain evidence="2 3">GH-19</strain>
    </source>
</reference>